<feature type="region of interest" description="Disordered" evidence="1">
    <location>
        <begin position="79"/>
        <end position="101"/>
    </location>
</feature>
<evidence type="ECO:0000313" key="3">
    <source>
        <dbReference type="Proteomes" id="UP001396334"/>
    </source>
</evidence>
<dbReference type="Proteomes" id="UP001396334">
    <property type="component" value="Unassembled WGS sequence"/>
</dbReference>
<organism evidence="2 3">
    <name type="scientific">Hibiscus sabdariffa</name>
    <name type="common">roselle</name>
    <dbReference type="NCBI Taxonomy" id="183260"/>
    <lineage>
        <taxon>Eukaryota</taxon>
        <taxon>Viridiplantae</taxon>
        <taxon>Streptophyta</taxon>
        <taxon>Embryophyta</taxon>
        <taxon>Tracheophyta</taxon>
        <taxon>Spermatophyta</taxon>
        <taxon>Magnoliopsida</taxon>
        <taxon>eudicotyledons</taxon>
        <taxon>Gunneridae</taxon>
        <taxon>Pentapetalae</taxon>
        <taxon>rosids</taxon>
        <taxon>malvids</taxon>
        <taxon>Malvales</taxon>
        <taxon>Malvaceae</taxon>
        <taxon>Malvoideae</taxon>
        <taxon>Hibiscus</taxon>
    </lineage>
</organism>
<name>A0ABR2TYY1_9ROSI</name>
<accession>A0ABR2TYY1</accession>
<proteinExistence type="predicted"/>
<evidence type="ECO:0000256" key="1">
    <source>
        <dbReference type="SAM" id="MobiDB-lite"/>
    </source>
</evidence>
<sequence length="432" mass="45425">MSNPSFPLVVSSLPCATSPSGRPPDLPIVWPALPSIGEGSPSGLGVGHGVGIVGDGSQGVERLDGDGLHDMEVSLPSGVIVPGQGVVNGSGGTEGQKEGSRKATFKDMVMGSMEHSNSECSIEDLEVEYGHTLEVCGGEEVDHASLDRQSGREQLDTGVYGPWMQAPSRRRRIVQSRKATGDKGLSIGGDKGSRFAMLNVNDGGNDSVADVVAAQLSEVVINAGPSASVKGKMVGNVGVGSSKGGALRRVDCSTLVQEPVSELDTLISGLNGVRKPSSKSKGTHEEMMDNRLENVQVASTGVVRRARSSLSLTSHAAVYVLDGGRDEVVTELDEPSFFNPIRKVAAKGAHRFNPESSFRQRRQMVKKSVKRGPGLESAAQNLRSPLGEVECLASPKELQELGQHGLPVVVSSSPHEHGADMGELMRELTKQV</sequence>
<comment type="caution">
    <text evidence="2">The sequence shown here is derived from an EMBL/GenBank/DDBJ whole genome shotgun (WGS) entry which is preliminary data.</text>
</comment>
<dbReference type="EMBL" id="JBBPBN010000004">
    <property type="protein sequence ID" value="KAK9042675.1"/>
    <property type="molecule type" value="Genomic_DNA"/>
</dbReference>
<evidence type="ECO:0000313" key="2">
    <source>
        <dbReference type="EMBL" id="KAK9042675.1"/>
    </source>
</evidence>
<keyword evidence="3" id="KW-1185">Reference proteome</keyword>
<gene>
    <name evidence="2" type="ORF">V6N11_017741</name>
</gene>
<reference evidence="2 3" key="1">
    <citation type="journal article" date="2024" name="G3 (Bethesda)">
        <title>Genome assembly of Hibiscus sabdariffa L. provides insights into metabolisms of medicinal natural products.</title>
        <authorList>
            <person name="Kim T."/>
        </authorList>
    </citation>
    <scope>NUCLEOTIDE SEQUENCE [LARGE SCALE GENOMIC DNA]</scope>
    <source>
        <strain evidence="2">TK-2024</strain>
        <tissue evidence="2">Old leaves</tissue>
    </source>
</reference>
<protein>
    <submittedName>
        <fullName evidence="2">Uncharacterized protein</fullName>
    </submittedName>
</protein>